<evidence type="ECO:0000256" key="1">
    <source>
        <dbReference type="SAM" id="Coils"/>
    </source>
</evidence>
<protein>
    <submittedName>
        <fullName evidence="3">Uncharacterized protein</fullName>
    </submittedName>
</protein>
<keyword evidence="2" id="KW-1133">Transmembrane helix</keyword>
<gene>
    <name evidence="3" type="ORF">FM071_05000</name>
</gene>
<dbReference type="EMBL" id="CP041406">
    <property type="protein sequence ID" value="QOP45676.1"/>
    <property type="molecule type" value="Genomic_DNA"/>
</dbReference>
<dbReference type="AlphaFoldDB" id="A0A7M1B8A7"/>
<feature type="transmembrane region" description="Helical" evidence="2">
    <location>
        <begin position="12"/>
        <end position="31"/>
    </location>
</feature>
<dbReference type="KEGG" id="spal:FM071_05000"/>
<reference evidence="3 4" key="1">
    <citation type="submission" date="2019-07" db="EMBL/GenBank/DDBJ databases">
        <title>Sulfurimonas paralvinellae sp. nov., a novel mesophilic, hydrogen- and sulfur-oxidizing chemolithoautotroph within the Epsilonproteo- bacteria isolated from a deep-sea hydrothermal vent polychaete nest, reclassification of Thiomicrospira denitrificans as Sulfurimonas denitrificans comb. nov. and emended description of the genus Sulfurimonas.</title>
        <authorList>
            <person name="Wang S."/>
            <person name="Jiang L."/>
            <person name="Shao Z."/>
        </authorList>
    </citation>
    <scope>NUCLEOTIDE SEQUENCE [LARGE SCALE GENOMIC DNA]</scope>
    <source>
        <strain evidence="3 4">GO25</strain>
    </source>
</reference>
<keyword evidence="4" id="KW-1185">Reference proteome</keyword>
<proteinExistence type="predicted"/>
<feature type="coiled-coil region" evidence="1">
    <location>
        <begin position="132"/>
        <end position="159"/>
    </location>
</feature>
<evidence type="ECO:0000256" key="2">
    <source>
        <dbReference type="SAM" id="Phobius"/>
    </source>
</evidence>
<keyword evidence="2" id="KW-0812">Transmembrane</keyword>
<dbReference type="RefSeq" id="WP_193111923.1">
    <property type="nucleotide sequence ID" value="NZ_CP041406.1"/>
</dbReference>
<keyword evidence="1" id="KW-0175">Coiled coil</keyword>
<dbReference type="Proteomes" id="UP000593580">
    <property type="component" value="Chromosome"/>
</dbReference>
<sequence length="183" mass="21436">MFLNLSSFDISIFNVLSLFSILCFVLCYILFKKHKQNYAYAREEEKYKLLRHNATLQYGLDIKDNIFSKIDLITAFMKEKFSSKSLLTVRVVNIANTSLSLYLENLKIKDRLTKAFSLSSDETKRELYKSEIQKNIEQNVAIEASLENLIEELMSKNNNDKKIDMLLNEFEHSTQIVSKIKKR</sequence>
<keyword evidence="2" id="KW-0472">Membrane</keyword>
<evidence type="ECO:0000313" key="4">
    <source>
        <dbReference type="Proteomes" id="UP000593580"/>
    </source>
</evidence>
<evidence type="ECO:0000313" key="3">
    <source>
        <dbReference type="EMBL" id="QOP45676.1"/>
    </source>
</evidence>
<name>A0A7M1B8A7_9BACT</name>
<organism evidence="3 4">
    <name type="scientific">Sulfurimonas paralvinellae</name>
    <dbReference type="NCBI Taxonomy" id="317658"/>
    <lineage>
        <taxon>Bacteria</taxon>
        <taxon>Pseudomonadati</taxon>
        <taxon>Campylobacterota</taxon>
        <taxon>Epsilonproteobacteria</taxon>
        <taxon>Campylobacterales</taxon>
        <taxon>Sulfurimonadaceae</taxon>
        <taxon>Sulfurimonas</taxon>
    </lineage>
</organism>
<accession>A0A7M1B8A7</accession>